<keyword evidence="4" id="KW-1185">Reference proteome</keyword>
<dbReference type="CDD" id="cd00037">
    <property type="entry name" value="CLECT"/>
    <property type="match status" value="1"/>
</dbReference>
<keyword evidence="1" id="KW-0732">Signal</keyword>
<organism evidence="3 4">
    <name type="scientific">Caenorhabditis nigoni</name>
    <dbReference type="NCBI Taxonomy" id="1611254"/>
    <lineage>
        <taxon>Eukaryota</taxon>
        <taxon>Metazoa</taxon>
        <taxon>Ecdysozoa</taxon>
        <taxon>Nematoda</taxon>
        <taxon>Chromadorea</taxon>
        <taxon>Rhabditida</taxon>
        <taxon>Rhabditina</taxon>
        <taxon>Rhabditomorpha</taxon>
        <taxon>Rhabditoidea</taxon>
        <taxon>Rhabditidae</taxon>
        <taxon>Peloderinae</taxon>
        <taxon>Caenorhabditis</taxon>
    </lineage>
</organism>
<dbReference type="AlphaFoldDB" id="A0A2G5V8X7"/>
<dbReference type="Proteomes" id="UP000230233">
    <property type="component" value="Chromosome II"/>
</dbReference>
<sequence>MIMFLLSFLRTFSRVDNLITVDGKPIFYEKLVTHPVAEQRCQAQGATLSGLQNQLELLYVTYTVTNEVFPGTGSVWIGLKRTEACENSTTTSKCRWDNSFEWTDKSATGIDGINWATYQPDNSKLRQHCVVLNIFPAGWTDPAQNGLMDDVRCGSDSVAEVLTESQSQAKVRDITAFICGKKPSVQIN</sequence>
<proteinExistence type="predicted"/>
<dbReference type="PANTHER" id="PTHR23124">
    <property type="entry name" value="C-TYPE LECTIN DOMAIN-CONTAINING PROTEIN-RELATED-RELATED"/>
    <property type="match status" value="1"/>
</dbReference>
<feature type="chain" id="PRO_5013761332" description="C-type lectin domain-containing protein" evidence="1">
    <location>
        <begin position="18"/>
        <end position="188"/>
    </location>
</feature>
<dbReference type="InterPro" id="IPR001304">
    <property type="entry name" value="C-type_lectin-like"/>
</dbReference>
<dbReference type="SUPFAM" id="SSF56436">
    <property type="entry name" value="C-type lectin-like"/>
    <property type="match status" value="1"/>
</dbReference>
<evidence type="ECO:0000259" key="2">
    <source>
        <dbReference type="PROSITE" id="PS50041"/>
    </source>
</evidence>
<protein>
    <recommendedName>
        <fullName evidence="2">C-type lectin domain-containing protein</fullName>
    </recommendedName>
</protein>
<dbReference type="Pfam" id="PF00059">
    <property type="entry name" value="Lectin_C"/>
    <property type="match status" value="1"/>
</dbReference>
<comment type="caution">
    <text evidence="3">The sequence shown here is derived from an EMBL/GenBank/DDBJ whole genome shotgun (WGS) entry which is preliminary data.</text>
</comment>
<dbReference type="PANTHER" id="PTHR23124:SF134">
    <property type="entry name" value="C-TYPE LECTIN DOMAIN-CONTAINING PROTEIN"/>
    <property type="match status" value="1"/>
</dbReference>
<accession>A0A2G5V8X7</accession>
<feature type="domain" description="C-type lectin" evidence="2">
    <location>
        <begin position="37"/>
        <end position="141"/>
    </location>
</feature>
<dbReference type="PROSITE" id="PS50041">
    <property type="entry name" value="C_TYPE_LECTIN_2"/>
    <property type="match status" value="1"/>
</dbReference>
<dbReference type="EMBL" id="PDUG01000002">
    <property type="protein sequence ID" value="PIC48167.1"/>
    <property type="molecule type" value="Genomic_DNA"/>
</dbReference>
<dbReference type="InterPro" id="IPR016186">
    <property type="entry name" value="C-type_lectin-like/link_sf"/>
</dbReference>
<evidence type="ECO:0000256" key="1">
    <source>
        <dbReference type="SAM" id="SignalP"/>
    </source>
</evidence>
<dbReference type="SMART" id="SM00034">
    <property type="entry name" value="CLECT"/>
    <property type="match status" value="1"/>
</dbReference>
<dbReference type="OrthoDB" id="6285323at2759"/>
<evidence type="ECO:0000313" key="3">
    <source>
        <dbReference type="EMBL" id="PIC48167.1"/>
    </source>
</evidence>
<dbReference type="InterPro" id="IPR016187">
    <property type="entry name" value="CTDL_fold"/>
</dbReference>
<dbReference type="Gene3D" id="3.10.100.10">
    <property type="entry name" value="Mannose-Binding Protein A, subunit A"/>
    <property type="match status" value="1"/>
</dbReference>
<evidence type="ECO:0000313" key="4">
    <source>
        <dbReference type="Proteomes" id="UP000230233"/>
    </source>
</evidence>
<gene>
    <name evidence="3" type="primary">Cnig_chr_II.g7251</name>
    <name evidence="3" type="ORF">B9Z55_007251</name>
</gene>
<name>A0A2G5V8X7_9PELO</name>
<reference evidence="4" key="1">
    <citation type="submission" date="2017-10" db="EMBL/GenBank/DDBJ databases">
        <title>Rapid genome shrinkage in a self-fertile nematode reveals novel sperm competition proteins.</title>
        <authorList>
            <person name="Yin D."/>
            <person name="Schwarz E.M."/>
            <person name="Thomas C.G."/>
            <person name="Felde R.L."/>
            <person name="Korf I.F."/>
            <person name="Cutter A.D."/>
            <person name="Schartner C.M."/>
            <person name="Ralston E.J."/>
            <person name="Meyer B.J."/>
            <person name="Haag E.S."/>
        </authorList>
    </citation>
    <scope>NUCLEOTIDE SEQUENCE [LARGE SCALE GENOMIC DNA]</scope>
    <source>
        <strain evidence="4">JU1422</strain>
    </source>
</reference>
<feature type="signal peptide" evidence="1">
    <location>
        <begin position="1"/>
        <end position="17"/>
    </location>
</feature>